<feature type="domain" description="Integrase catalytic" evidence="1">
    <location>
        <begin position="160"/>
        <end position="213"/>
    </location>
</feature>
<dbReference type="InterPro" id="IPR036397">
    <property type="entry name" value="RNaseH_sf"/>
</dbReference>
<proteinExistence type="predicted"/>
<dbReference type="EMBL" id="QGNW01002168">
    <property type="protein sequence ID" value="RVW24619.1"/>
    <property type="molecule type" value="Genomic_DNA"/>
</dbReference>
<dbReference type="Proteomes" id="UP000288805">
    <property type="component" value="Unassembled WGS sequence"/>
</dbReference>
<sequence>MKLPPLIILCNGRKKRSLYLTNDEEAKKEESPKLNLKPLPNDLKYAYLEEDKYPGDKSFGMHSTFIWRKMLSQFVNLKEKGIVLGHVISRKGIEVDKAKIELIVNLPPPTNVKEVKISWSCRKCALEEEEQGILMQCHAYACEIILYSKDSFEGSPIRFGVPKAIISDGGTHFCNKTFNNLLARYGVKHKVATPYHPQTSGQVELANREIKKYPDESGECKLQIGH</sequence>
<dbReference type="PROSITE" id="PS50994">
    <property type="entry name" value="INTEGRASE"/>
    <property type="match status" value="1"/>
</dbReference>
<name>A0A438CN92_VITVI</name>
<dbReference type="InterPro" id="IPR001584">
    <property type="entry name" value="Integrase_cat-core"/>
</dbReference>
<dbReference type="Gene3D" id="3.30.420.10">
    <property type="entry name" value="Ribonuclease H-like superfamily/Ribonuclease H"/>
    <property type="match status" value="1"/>
</dbReference>
<accession>A0A438CN92</accession>
<evidence type="ECO:0000313" key="3">
    <source>
        <dbReference type="Proteomes" id="UP000288805"/>
    </source>
</evidence>
<evidence type="ECO:0000259" key="1">
    <source>
        <dbReference type="PROSITE" id="PS50994"/>
    </source>
</evidence>
<dbReference type="InterPro" id="IPR043502">
    <property type="entry name" value="DNA/RNA_pol_sf"/>
</dbReference>
<dbReference type="GO" id="GO:0015074">
    <property type="term" value="P:DNA integration"/>
    <property type="evidence" value="ECO:0007669"/>
    <property type="project" value="InterPro"/>
</dbReference>
<dbReference type="SUPFAM" id="SSF56672">
    <property type="entry name" value="DNA/RNA polymerases"/>
    <property type="match status" value="1"/>
</dbReference>
<protein>
    <recommendedName>
        <fullName evidence="1">Integrase catalytic domain-containing protein</fullName>
    </recommendedName>
</protein>
<dbReference type="GO" id="GO:0003676">
    <property type="term" value="F:nucleic acid binding"/>
    <property type="evidence" value="ECO:0007669"/>
    <property type="project" value="InterPro"/>
</dbReference>
<dbReference type="InterPro" id="IPR012337">
    <property type="entry name" value="RNaseH-like_sf"/>
</dbReference>
<gene>
    <name evidence="2" type="ORF">CK203_113838</name>
</gene>
<dbReference type="AlphaFoldDB" id="A0A438CN92"/>
<comment type="caution">
    <text evidence="2">The sequence shown here is derived from an EMBL/GenBank/DDBJ whole genome shotgun (WGS) entry which is preliminary data.</text>
</comment>
<dbReference type="PANTHER" id="PTHR37984">
    <property type="entry name" value="PROTEIN CBG26694"/>
    <property type="match status" value="1"/>
</dbReference>
<dbReference type="SUPFAM" id="SSF53098">
    <property type="entry name" value="Ribonuclease H-like"/>
    <property type="match status" value="1"/>
</dbReference>
<organism evidence="2 3">
    <name type="scientific">Vitis vinifera</name>
    <name type="common">Grape</name>
    <dbReference type="NCBI Taxonomy" id="29760"/>
    <lineage>
        <taxon>Eukaryota</taxon>
        <taxon>Viridiplantae</taxon>
        <taxon>Streptophyta</taxon>
        <taxon>Embryophyta</taxon>
        <taxon>Tracheophyta</taxon>
        <taxon>Spermatophyta</taxon>
        <taxon>Magnoliopsida</taxon>
        <taxon>eudicotyledons</taxon>
        <taxon>Gunneridae</taxon>
        <taxon>Pentapetalae</taxon>
        <taxon>rosids</taxon>
        <taxon>Vitales</taxon>
        <taxon>Vitaceae</taxon>
        <taxon>Viteae</taxon>
        <taxon>Vitis</taxon>
    </lineage>
</organism>
<evidence type="ECO:0000313" key="2">
    <source>
        <dbReference type="EMBL" id="RVW24619.1"/>
    </source>
</evidence>
<dbReference type="PANTHER" id="PTHR37984:SF5">
    <property type="entry name" value="PROTEIN NYNRIN-LIKE"/>
    <property type="match status" value="1"/>
</dbReference>
<dbReference type="InterPro" id="IPR050951">
    <property type="entry name" value="Retrovirus_Pol_polyprotein"/>
</dbReference>
<reference evidence="2 3" key="1">
    <citation type="journal article" date="2018" name="PLoS Genet.">
        <title>Population sequencing reveals clonal diversity and ancestral inbreeding in the grapevine cultivar Chardonnay.</title>
        <authorList>
            <person name="Roach M.J."/>
            <person name="Johnson D.L."/>
            <person name="Bohlmann J."/>
            <person name="van Vuuren H.J."/>
            <person name="Jones S.J."/>
            <person name="Pretorius I.S."/>
            <person name="Schmidt S.A."/>
            <person name="Borneman A.R."/>
        </authorList>
    </citation>
    <scope>NUCLEOTIDE SEQUENCE [LARGE SCALE GENOMIC DNA]</scope>
    <source>
        <strain evidence="3">cv. Chardonnay</strain>
        <tissue evidence="2">Leaf</tissue>
    </source>
</reference>